<reference evidence="1" key="1">
    <citation type="submission" date="2019-10" db="EMBL/GenBank/DDBJ databases">
        <authorList>
            <person name="Soares A.E.R."/>
            <person name="Aleixo A."/>
            <person name="Schneider P."/>
            <person name="Miyaki C.Y."/>
            <person name="Schneider M.P."/>
            <person name="Mello C."/>
            <person name="Vasconcelos A.T.R."/>
        </authorList>
    </citation>
    <scope>NUCLEOTIDE SEQUENCE</scope>
    <source>
        <tissue evidence="1">Muscle</tissue>
    </source>
</reference>
<dbReference type="EMBL" id="WHWB01034679">
    <property type="protein sequence ID" value="KAJ7406023.1"/>
    <property type="molecule type" value="Genomic_DNA"/>
</dbReference>
<accession>A0ABQ9CND7</accession>
<evidence type="ECO:0000313" key="2">
    <source>
        <dbReference type="Proteomes" id="UP001145742"/>
    </source>
</evidence>
<evidence type="ECO:0008006" key="3">
    <source>
        <dbReference type="Google" id="ProtNLM"/>
    </source>
</evidence>
<organism evidence="1 2">
    <name type="scientific">Willisornis vidua</name>
    <name type="common">Xingu scale-backed antbird</name>
    <dbReference type="NCBI Taxonomy" id="1566151"/>
    <lineage>
        <taxon>Eukaryota</taxon>
        <taxon>Metazoa</taxon>
        <taxon>Chordata</taxon>
        <taxon>Craniata</taxon>
        <taxon>Vertebrata</taxon>
        <taxon>Euteleostomi</taxon>
        <taxon>Archelosauria</taxon>
        <taxon>Archosauria</taxon>
        <taxon>Dinosauria</taxon>
        <taxon>Saurischia</taxon>
        <taxon>Theropoda</taxon>
        <taxon>Coelurosauria</taxon>
        <taxon>Aves</taxon>
        <taxon>Neognathae</taxon>
        <taxon>Neoaves</taxon>
        <taxon>Telluraves</taxon>
        <taxon>Australaves</taxon>
        <taxon>Passeriformes</taxon>
        <taxon>Thamnophilidae</taxon>
        <taxon>Willisornis</taxon>
    </lineage>
</organism>
<dbReference type="PANTHER" id="PTHR33332">
    <property type="entry name" value="REVERSE TRANSCRIPTASE DOMAIN-CONTAINING PROTEIN"/>
    <property type="match status" value="1"/>
</dbReference>
<keyword evidence="2" id="KW-1185">Reference proteome</keyword>
<gene>
    <name evidence="1" type="ORF">WISP_136290</name>
</gene>
<proteinExistence type="predicted"/>
<sequence length="310" mass="34809">MIKRVESFSYEERLRTETVQPREGKTQVDLLASTNIRCKGAKRTDSALFSGAQRQDQRADSMGKVEIGGHLGHSDHEVIEFKISVDRRKSASKTSALDMRRENFKLLREFSEEVPYDWKLVNAEGFKKDKKEDHGNYKPVSLLSVPSKIMEEIILEGIEKQLKDNTVIGHSQHSFLRVKSRLSNLCSFYDKGSILGPVLFNIFVKDLDTGLEGILSKFTDDTKLGGAADSLKGKEVLQRDFNKLEDWAITNHMNFSKGKCCILHLGQGILDIHKLGNKMLESSATESSLGVLDNDKLNMSQQCPGSQEGQ</sequence>
<comment type="caution">
    <text evidence="1">The sequence shown here is derived from an EMBL/GenBank/DDBJ whole genome shotgun (WGS) entry which is preliminary data.</text>
</comment>
<protein>
    <recommendedName>
        <fullName evidence="3">Reverse transcriptase domain-containing protein</fullName>
    </recommendedName>
</protein>
<name>A0ABQ9CND7_9PASS</name>
<dbReference type="Proteomes" id="UP001145742">
    <property type="component" value="Unassembled WGS sequence"/>
</dbReference>
<evidence type="ECO:0000313" key="1">
    <source>
        <dbReference type="EMBL" id="KAJ7406023.1"/>
    </source>
</evidence>